<evidence type="ECO:0000256" key="5">
    <source>
        <dbReference type="ARBA" id="ARBA00022840"/>
    </source>
</evidence>
<dbReference type="Gene3D" id="1.10.8.60">
    <property type="match status" value="1"/>
</dbReference>
<dbReference type="OrthoDB" id="9804478at2"/>
<dbReference type="HAMAP" id="MF_00016">
    <property type="entry name" value="DNA_HJ_migration_RuvB"/>
    <property type="match status" value="1"/>
</dbReference>
<dbReference type="InterPro" id="IPR027417">
    <property type="entry name" value="P-loop_NTPase"/>
</dbReference>
<dbReference type="InterPro" id="IPR036388">
    <property type="entry name" value="WH-like_DNA-bd_sf"/>
</dbReference>
<dbReference type="Proteomes" id="UP000000379">
    <property type="component" value="Chromosome"/>
</dbReference>
<comment type="subunit">
    <text evidence="9">Homohexamer. Forms an RuvA(8)-RuvB(12)-Holliday junction (HJ) complex. HJ DNA is sandwiched between 2 RuvA tetramers; dsDNA enters through RuvA and exits via RuvB. An RuvB hexamer assembles on each DNA strand where it exits the tetramer. Each RuvB hexamer is contacted by two RuvA subunits (via domain III) on 2 adjacent RuvB subunits; this complex drives branch migration. In the full resolvosome a probable DNA-RuvA(4)-RuvB(12)-RuvC(2) complex forms which resolves the HJ.</text>
</comment>
<feature type="binding site" evidence="9">
    <location>
        <position position="54"/>
    </location>
    <ligand>
        <name>ATP</name>
        <dbReference type="ChEBI" id="CHEBI:30616"/>
    </ligand>
</feature>
<keyword evidence="8 9" id="KW-0234">DNA repair</keyword>
<name>D7CSY8_TRURR</name>
<evidence type="ECO:0000256" key="8">
    <source>
        <dbReference type="ARBA" id="ARBA00023204"/>
    </source>
</evidence>
<feature type="binding site" evidence="9">
    <location>
        <position position="7"/>
    </location>
    <ligand>
        <name>ATP</name>
        <dbReference type="ChEBI" id="CHEBI:30616"/>
    </ligand>
</feature>
<dbReference type="eggNOG" id="COG2255">
    <property type="taxonomic scope" value="Bacteria"/>
</dbReference>
<feature type="binding site" evidence="9">
    <location>
        <begin position="116"/>
        <end position="118"/>
    </location>
    <ligand>
        <name>ATP</name>
        <dbReference type="ChEBI" id="CHEBI:30616"/>
    </ligand>
</feature>
<feature type="region of interest" description="Head domain (RuvB-H)" evidence="9">
    <location>
        <begin position="243"/>
        <end position="343"/>
    </location>
</feature>
<feature type="binding site" evidence="9">
    <location>
        <position position="8"/>
    </location>
    <ligand>
        <name>ATP</name>
        <dbReference type="ChEBI" id="CHEBI:30616"/>
    </ligand>
</feature>
<evidence type="ECO:0000256" key="3">
    <source>
        <dbReference type="ARBA" id="ARBA00022763"/>
    </source>
</evidence>
<dbReference type="InterPro" id="IPR036390">
    <property type="entry name" value="WH_DNA-bd_sf"/>
</dbReference>
<evidence type="ECO:0000256" key="7">
    <source>
        <dbReference type="ARBA" id="ARBA00023172"/>
    </source>
</evidence>
<dbReference type="GO" id="GO:0006310">
    <property type="term" value="P:DNA recombination"/>
    <property type="evidence" value="ECO:0007669"/>
    <property type="project" value="UniProtKB-UniRule"/>
</dbReference>
<dbReference type="GO" id="GO:0005524">
    <property type="term" value="F:ATP binding"/>
    <property type="evidence" value="ECO:0007669"/>
    <property type="project" value="UniProtKB-UniRule"/>
</dbReference>
<comment type="catalytic activity">
    <reaction evidence="9">
        <text>ATP + H2O = ADP + phosphate + H(+)</text>
        <dbReference type="Rhea" id="RHEA:13065"/>
        <dbReference type="ChEBI" id="CHEBI:15377"/>
        <dbReference type="ChEBI" id="CHEBI:15378"/>
        <dbReference type="ChEBI" id="CHEBI:30616"/>
        <dbReference type="ChEBI" id="CHEBI:43474"/>
        <dbReference type="ChEBI" id="CHEBI:456216"/>
    </reaction>
</comment>
<dbReference type="Pfam" id="PF05491">
    <property type="entry name" value="WHD_RuvB"/>
    <property type="match status" value="1"/>
</dbReference>
<organism evidence="12 13">
    <name type="scientific">Truepera radiovictrix (strain DSM 17093 / CIP 108686 / LMG 22925 / RQ-24)</name>
    <dbReference type="NCBI Taxonomy" id="649638"/>
    <lineage>
        <taxon>Bacteria</taxon>
        <taxon>Thermotogati</taxon>
        <taxon>Deinococcota</taxon>
        <taxon>Deinococci</taxon>
        <taxon>Trueperales</taxon>
        <taxon>Trueperaceae</taxon>
        <taxon>Truepera</taxon>
    </lineage>
</organism>
<dbReference type="AlphaFoldDB" id="D7CSY8"/>
<dbReference type="SMART" id="SM00382">
    <property type="entry name" value="AAA"/>
    <property type="match status" value="1"/>
</dbReference>
<dbReference type="PANTHER" id="PTHR42848">
    <property type="match status" value="1"/>
</dbReference>
<keyword evidence="6 9" id="KW-0238">DNA-binding</keyword>
<comment type="subcellular location">
    <subcellularLocation>
        <location evidence="9">Cytoplasm</location>
    </subcellularLocation>
</comment>
<evidence type="ECO:0000313" key="12">
    <source>
        <dbReference type="EMBL" id="ADI13755.1"/>
    </source>
</evidence>
<dbReference type="EMBL" id="CP002049">
    <property type="protein sequence ID" value="ADI13755.1"/>
    <property type="molecule type" value="Genomic_DNA"/>
</dbReference>
<comment type="function">
    <text evidence="9">The RuvA-RuvB-RuvC complex processes Holliday junction (HJ) DNA during genetic recombination and DNA repair, while the RuvA-RuvB complex plays an important role in the rescue of blocked DNA replication forks via replication fork reversal (RFR). RuvA specifically binds to HJ cruciform DNA, conferring on it an open structure. The RuvB hexamer acts as an ATP-dependent pump, pulling dsDNA into and through the RuvAB complex. RuvB forms 2 homohexamers on either side of HJ DNA bound by 1 or 2 RuvA tetramers; 4 subunits per hexamer contact DNA at a time. Coordinated motions by a converter formed by DNA-disengaged RuvB subunits stimulates ATP hydrolysis and nucleotide exchange. Immobilization of the converter enables RuvB to convert the ATP-contained energy into a lever motion, pulling 2 nucleotides of DNA out of the RuvA tetramer per ATP hydrolyzed, thus driving DNA branch migration. The RuvB motors rotate together with the DNA substrate, which together with the progressing nucleotide cycle form the mechanistic basis for DNA recombination by continuous HJ branch migration. Branch migration allows RuvC to scan DNA until it finds its consensus sequence, where it cleaves and resolves cruciform DNA.</text>
</comment>
<dbReference type="KEGG" id="tra:Trad_0619"/>
<feature type="binding site" evidence="9">
    <location>
        <position position="159"/>
    </location>
    <ligand>
        <name>ATP</name>
        <dbReference type="ChEBI" id="CHEBI:30616"/>
    </ligand>
</feature>
<dbReference type="RefSeq" id="WP_013177131.1">
    <property type="nucleotide sequence ID" value="NC_014221.1"/>
</dbReference>
<dbReference type="InterPro" id="IPR004605">
    <property type="entry name" value="DNA_helicase_Holl-junc_RuvB"/>
</dbReference>
<sequence length="343" mass="37125">MDLDGALRPRALADYVGQTKLKEKLAVYLEAAKSRGEALDHVLLYGPPGLGKTTLAHIVAYELGVNIRVTSGPAIEKPGDLAAILTNSLDEGDVLFIDEIHRLGRVAEEHLYPAMEDFKVDIILGQGPAARTIRLDLPRFTLIGATTRSGLITGPMRSRFGIIEHLEYYTAAELAAGVTRDAQLLGFRIDHDAALEIGRRARGTMRIAKRLLRRVRDFAEVAGEQQVSLARAQSALNDLGIDELGLEARDRVILETLITKFAGGPTGLNTLATAVGEDGNTLEEVYEPFLIQNGLLSRTPRGRVATERAYAHLGYPYTPPPQPSLFGAGEDAPLAEDVAESAD</sequence>
<keyword evidence="3 9" id="KW-0227">DNA damage</keyword>
<dbReference type="GO" id="GO:0048476">
    <property type="term" value="C:Holliday junction resolvase complex"/>
    <property type="evidence" value="ECO:0007669"/>
    <property type="project" value="UniProtKB-UniRule"/>
</dbReference>
<dbReference type="GO" id="GO:0016887">
    <property type="term" value="F:ATP hydrolysis activity"/>
    <property type="evidence" value="ECO:0007669"/>
    <property type="project" value="RHEA"/>
</dbReference>
<keyword evidence="5 9" id="KW-0067">ATP-binding</keyword>
<evidence type="ECO:0000256" key="10">
    <source>
        <dbReference type="SAM" id="MobiDB-lite"/>
    </source>
</evidence>
<gene>
    <name evidence="9" type="primary">ruvB</name>
    <name evidence="12" type="ordered locus">Trad_0619</name>
</gene>
<dbReference type="CDD" id="cd00009">
    <property type="entry name" value="AAA"/>
    <property type="match status" value="1"/>
</dbReference>
<feature type="binding site" evidence="9">
    <location>
        <position position="53"/>
    </location>
    <ligand>
        <name>Mg(2+)</name>
        <dbReference type="ChEBI" id="CHEBI:18420"/>
    </ligand>
</feature>
<dbReference type="InterPro" id="IPR008824">
    <property type="entry name" value="RuvB-like_N"/>
</dbReference>
<dbReference type="NCBIfam" id="TIGR00635">
    <property type="entry name" value="ruvB"/>
    <property type="match status" value="1"/>
</dbReference>
<feature type="binding site" evidence="9">
    <location>
        <position position="52"/>
    </location>
    <ligand>
        <name>ATP</name>
        <dbReference type="ChEBI" id="CHEBI:30616"/>
    </ligand>
</feature>
<evidence type="ECO:0000256" key="6">
    <source>
        <dbReference type="ARBA" id="ARBA00023125"/>
    </source>
</evidence>
<dbReference type="GO" id="GO:0005737">
    <property type="term" value="C:cytoplasm"/>
    <property type="evidence" value="ECO:0007669"/>
    <property type="project" value="UniProtKB-SubCell"/>
</dbReference>
<comment type="caution">
    <text evidence="9">Lacks conserved residue(s) required for the propagation of feature annotation.</text>
</comment>
<feature type="binding site" evidence="9">
    <location>
        <position position="49"/>
    </location>
    <ligand>
        <name>ATP</name>
        <dbReference type="ChEBI" id="CHEBI:30616"/>
    </ligand>
</feature>
<evidence type="ECO:0000256" key="1">
    <source>
        <dbReference type="ARBA" id="ARBA00022490"/>
    </source>
</evidence>
<dbReference type="NCBIfam" id="NF000868">
    <property type="entry name" value="PRK00080.1"/>
    <property type="match status" value="1"/>
</dbReference>
<dbReference type="SUPFAM" id="SSF52540">
    <property type="entry name" value="P-loop containing nucleoside triphosphate hydrolases"/>
    <property type="match status" value="1"/>
</dbReference>
<feature type="binding site" evidence="9">
    <location>
        <position position="303"/>
    </location>
    <ligand>
        <name>DNA</name>
        <dbReference type="ChEBI" id="CHEBI:16991"/>
    </ligand>
</feature>
<dbReference type="HOGENOM" id="CLU_055599_1_0_0"/>
<dbReference type="PANTHER" id="PTHR42848:SF1">
    <property type="entry name" value="HOLLIDAY JUNCTION BRANCH MIGRATION COMPLEX SUBUNIT RUVB"/>
    <property type="match status" value="1"/>
</dbReference>
<dbReference type="InterPro" id="IPR003593">
    <property type="entry name" value="AAA+_ATPase"/>
</dbReference>
<keyword evidence="12" id="KW-0347">Helicase</keyword>
<evidence type="ECO:0000256" key="2">
    <source>
        <dbReference type="ARBA" id="ARBA00022741"/>
    </source>
</evidence>
<keyword evidence="13" id="KW-1185">Reference proteome</keyword>
<evidence type="ECO:0000256" key="4">
    <source>
        <dbReference type="ARBA" id="ARBA00022801"/>
    </source>
</evidence>
<feature type="binding site" evidence="9">
    <location>
        <position position="206"/>
    </location>
    <ligand>
        <name>ATP</name>
        <dbReference type="ChEBI" id="CHEBI:30616"/>
    </ligand>
</feature>
<evidence type="ECO:0000256" key="9">
    <source>
        <dbReference type="HAMAP-Rule" id="MF_00016"/>
    </source>
</evidence>
<dbReference type="Gene3D" id="3.40.50.300">
    <property type="entry name" value="P-loop containing nucleotide triphosphate hydrolases"/>
    <property type="match status" value="1"/>
</dbReference>
<comment type="similarity">
    <text evidence="9">Belongs to the RuvB family.</text>
</comment>
<feature type="region of interest" description="Disordered" evidence="10">
    <location>
        <begin position="321"/>
        <end position="343"/>
    </location>
</feature>
<evidence type="ECO:0000259" key="11">
    <source>
        <dbReference type="SMART" id="SM00382"/>
    </source>
</evidence>
<dbReference type="EC" id="3.6.4.-" evidence="9"/>
<feature type="binding site" evidence="9">
    <location>
        <position position="169"/>
    </location>
    <ligand>
        <name>ATP</name>
        <dbReference type="ChEBI" id="CHEBI:30616"/>
    </ligand>
</feature>
<feature type="region of interest" description="Small ATPAse domain (RuvB-S)" evidence="9">
    <location>
        <begin position="170"/>
        <end position="240"/>
    </location>
</feature>
<feature type="binding site" evidence="9">
    <location>
        <position position="298"/>
    </location>
    <ligand>
        <name>DNA</name>
        <dbReference type="ChEBI" id="CHEBI:16991"/>
    </ligand>
</feature>
<proteinExistence type="inferred from homology"/>
<protein>
    <recommendedName>
        <fullName evidence="9">Holliday junction branch migration complex subunit RuvB</fullName>
        <ecNumber evidence="9">3.6.4.-</ecNumber>
    </recommendedName>
</protein>
<dbReference type="GO" id="GO:0006281">
    <property type="term" value="P:DNA repair"/>
    <property type="evidence" value="ECO:0007669"/>
    <property type="project" value="UniProtKB-UniRule"/>
</dbReference>
<dbReference type="InterPro" id="IPR008823">
    <property type="entry name" value="RuvB_wg_C"/>
</dbReference>
<keyword evidence="7 9" id="KW-0233">DNA recombination</keyword>
<comment type="domain">
    <text evidence="9">Has 3 domains, the large (RuvB-L) and small ATPase (RuvB-S) domains and the C-terminal head (RuvB-H) domain. The head domain binds DNA, while the ATPase domains jointly bind ATP, ADP or are empty depending on the state of the subunit in the translocation cycle. During a single DNA translocation step the structure of each domain remains the same, but their relative positions change.</text>
</comment>
<feature type="binding site" evidence="9">
    <location>
        <position position="53"/>
    </location>
    <ligand>
        <name>ATP</name>
        <dbReference type="ChEBI" id="CHEBI:30616"/>
    </ligand>
</feature>
<dbReference type="InterPro" id="IPR041445">
    <property type="entry name" value="AAA_lid_4"/>
</dbReference>
<accession>D7CSY8</accession>
<evidence type="ECO:0000313" key="13">
    <source>
        <dbReference type="Proteomes" id="UP000000379"/>
    </source>
</evidence>
<reference evidence="13" key="1">
    <citation type="submission" date="2010-05" db="EMBL/GenBank/DDBJ databases">
        <title>The complete genome of Truepera radiovictris DSM 17093.</title>
        <authorList>
            <consortium name="US DOE Joint Genome Institute (JGI-PGF)"/>
            <person name="Lucas S."/>
            <person name="Copeland A."/>
            <person name="Lapidus A."/>
            <person name="Glavina del Rio T."/>
            <person name="Dalin E."/>
            <person name="Tice H."/>
            <person name="Bruce D."/>
            <person name="Goodwin L."/>
            <person name="Pitluck S."/>
            <person name="Kyrpides N."/>
            <person name="Mavromatis K."/>
            <person name="Ovchinnikova G."/>
            <person name="Munk A.C."/>
            <person name="Detter J.C."/>
            <person name="Han C."/>
            <person name="Tapia R."/>
            <person name="Land M."/>
            <person name="Hauser L."/>
            <person name="Markowitz V."/>
            <person name="Cheng J.-F."/>
            <person name="Hugenholtz P."/>
            <person name="Woyke T."/>
            <person name="Wu D."/>
            <person name="Tindall B."/>
            <person name="Pomrenke H.G."/>
            <person name="Brambilla E."/>
            <person name="Klenk H.-P."/>
            <person name="Eisen J.A."/>
        </authorList>
    </citation>
    <scope>NUCLEOTIDE SEQUENCE [LARGE SCALE GENOMIC DNA]</scope>
    <source>
        <strain evidence="13">DSM 17093 / CIP 108686 / LMG 22925 / RQ-24</strain>
    </source>
</reference>
<dbReference type="GO" id="GO:0009378">
    <property type="term" value="F:four-way junction helicase activity"/>
    <property type="evidence" value="ECO:0007669"/>
    <property type="project" value="InterPro"/>
</dbReference>
<feature type="compositionally biased region" description="Acidic residues" evidence="10">
    <location>
        <begin position="333"/>
        <end position="343"/>
    </location>
</feature>
<keyword evidence="4 9" id="KW-0378">Hydrolase</keyword>
<dbReference type="Pfam" id="PF17864">
    <property type="entry name" value="AAA_lid_4"/>
    <property type="match status" value="1"/>
</dbReference>
<dbReference type="Gene3D" id="1.10.10.10">
    <property type="entry name" value="Winged helix-like DNA-binding domain superfamily/Winged helix DNA-binding domain"/>
    <property type="match status" value="1"/>
</dbReference>
<dbReference type="SUPFAM" id="SSF46785">
    <property type="entry name" value="Winged helix' DNA-binding domain"/>
    <property type="match status" value="1"/>
</dbReference>
<keyword evidence="2 9" id="KW-0547">Nucleotide-binding</keyword>
<feature type="domain" description="AAA+ ATPase" evidence="11">
    <location>
        <begin position="38"/>
        <end position="170"/>
    </location>
</feature>
<dbReference type="STRING" id="649638.Trad_0619"/>
<dbReference type="GO" id="GO:0000400">
    <property type="term" value="F:four-way junction DNA binding"/>
    <property type="evidence" value="ECO:0007669"/>
    <property type="project" value="UniProtKB-UniRule"/>
</dbReference>
<reference evidence="12 13" key="2">
    <citation type="journal article" date="2011" name="Stand. Genomic Sci.">
        <title>Complete genome sequence of Truepera radiovictrix type strain (RQ-24).</title>
        <authorList>
            <person name="Ivanova N."/>
            <person name="Rohde C."/>
            <person name="Munk C."/>
            <person name="Nolan M."/>
            <person name="Lucas S."/>
            <person name="Del Rio T.G."/>
            <person name="Tice H."/>
            <person name="Deshpande S."/>
            <person name="Cheng J.F."/>
            <person name="Tapia R."/>
            <person name="Han C."/>
            <person name="Goodwin L."/>
            <person name="Pitluck S."/>
            <person name="Liolios K."/>
            <person name="Mavromatis K."/>
            <person name="Mikhailova N."/>
            <person name="Pati A."/>
            <person name="Chen A."/>
            <person name="Palaniappan K."/>
            <person name="Land M."/>
            <person name="Hauser L."/>
            <person name="Chang Y.J."/>
            <person name="Jeffries C.D."/>
            <person name="Brambilla E."/>
            <person name="Rohde M."/>
            <person name="Goker M."/>
            <person name="Tindall B.J."/>
            <person name="Woyke T."/>
            <person name="Bristow J."/>
            <person name="Eisen J.A."/>
            <person name="Markowitz V."/>
            <person name="Hugenholtz P."/>
            <person name="Kyrpides N.C."/>
            <person name="Klenk H.P."/>
            <person name="Lapidus A."/>
        </authorList>
    </citation>
    <scope>NUCLEOTIDE SEQUENCE [LARGE SCALE GENOMIC DNA]</scope>
    <source>
        <strain evidence="13">DSM 17093 / CIP 108686 / LMG 22925 / RQ-24</strain>
    </source>
</reference>
<dbReference type="Pfam" id="PF05496">
    <property type="entry name" value="RuvB_N"/>
    <property type="match status" value="1"/>
</dbReference>
<keyword evidence="1 9" id="KW-0963">Cytoplasm</keyword>